<dbReference type="AlphaFoldDB" id="A0AA39WZ58"/>
<feature type="compositionally biased region" description="Basic and acidic residues" evidence="1">
    <location>
        <begin position="712"/>
        <end position="725"/>
    </location>
</feature>
<accession>A0AA39WZ58</accession>
<feature type="region of interest" description="Disordered" evidence="1">
    <location>
        <begin position="379"/>
        <end position="400"/>
    </location>
</feature>
<protein>
    <recommendedName>
        <fullName evidence="4">Metallo-beta-lactamase domain-containing protein</fullName>
    </recommendedName>
</protein>
<dbReference type="InterPro" id="IPR036866">
    <property type="entry name" value="RibonucZ/Hydroxyglut_hydro"/>
</dbReference>
<evidence type="ECO:0000313" key="2">
    <source>
        <dbReference type="EMBL" id="KAK0624295.1"/>
    </source>
</evidence>
<dbReference type="Proteomes" id="UP001175000">
    <property type="component" value="Unassembled WGS sequence"/>
</dbReference>
<feature type="region of interest" description="Disordered" evidence="1">
    <location>
        <begin position="692"/>
        <end position="725"/>
    </location>
</feature>
<comment type="caution">
    <text evidence="2">The sequence shown here is derived from an EMBL/GenBank/DDBJ whole genome shotgun (WGS) entry which is preliminary data.</text>
</comment>
<dbReference type="Gene3D" id="3.60.15.10">
    <property type="entry name" value="Ribonuclease Z/Hydroxyacylglutathione hydrolase-like"/>
    <property type="match status" value="1"/>
</dbReference>
<evidence type="ECO:0000313" key="3">
    <source>
        <dbReference type="Proteomes" id="UP001175000"/>
    </source>
</evidence>
<proteinExistence type="predicted"/>
<organism evidence="2 3">
    <name type="scientific">Immersiella caudata</name>
    <dbReference type="NCBI Taxonomy" id="314043"/>
    <lineage>
        <taxon>Eukaryota</taxon>
        <taxon>Fungi</taxon>
        <taxon>Dikarya</taxon>
        <taxon>Ascomycota</taxon>
        <taxon>Pezizomycotina</taxon>
        <taxon>Sordariomycetes</taxon>
        <taxon>Sordariomycetidae</taxon>
        <taxon>Sordariales</taxon>
        <taxon>Lasiosphaeriaceae</taxon>
        <taxon>Immersiella</taxon>
    </lineage>
</organism>
<dbReference type="EMBL" id="JAULSU010000003">
    <property type="protein sequence ID" value="KAK0624295.1"/>
    <property type="molecule type" value="Genomic_DNA"/>
</dbReference>
<name>A0AA39WZ58_9PEZI</name>
<evidence type="ECO:0008006" key="4">
    <source>
        <dbReference type="Google" id="ProtNLM"/>
    </source>
</evidence>
<gene>
    <name evidence="2" type="ORF">B0T14DRAFT_565578</name>
</gene>
<keyword evidence="3" id="KW-1185">Reference proteome</keyword>
<dbReference type="SUPFAM" id="SSF56281">
    <property type="entry name" value="Metallo-hydrolase/oxidoreductase"/>
    <property type="match status" value="1"/>
</dbReference>
<evidence type="ECO:0000256" key="1">
    <source>
        <dbReference type="SAM" id="MobiDB-lite"/>
    </source>
</evidence>
<sequence length="725" mass="81300">MSLSNPSGRNRSTTPPTCDRGGSTQAQTTWRVDNWQVPVPVGDCSVHLLIKNPGLTSMEVVSAFIMDGGKDAAGDAAHEQILKALAAIDESLSGIRWFLDAWVVTHWDSDHYKGVGDLLGLYGESRGIRRRTVRGTLLEDYFVKNPVLYCGASPSLTGNPRTRLDEIFLVRIEGEHLIGVDLLSRTRLFSNCTKDLSKVLDKNIYSVVAGTTKAIRDRDITYGIQSVNKNTNRTQPRFCVVGANGFGMGSTAAITAKPTPNETSILAVVYWPSSGHTSYFTGGDGNPRVEQMILNNFFEKTTKANGPKGFEEGLLLPTLPIDFMKLDHHGSSNENLRETELGKNPLARFRPKNVLVTPGDQYGHPTWDVLQYVRDHLNDQSNRGRPGHLHTTRSPYWMTKDKPHGMDINVGHLTNLTEMLDEDLKKLRIVDDSELTDDQLLAEERDNMLQDAKEEKTLKASRLAKIQVSTTKSKKAKVTAGAINSRNIKKEEMAMLKQLGRALLDDNIEEPETSNLQDFIQSMREHRHQLQSSARESWNAICEQPILHAGNPYFLLYFTFSKTTSSIEVFDEDGTEKRIIVEPPPPVSDTHTGLDGGFFESKSQMIEFMKDGVLQMQDLTNNNPMAHIFANGRLSSTYQRFTSQQQMHIKYQHYAHQAAKTPSLLESLNLTSHSLLRQMSANLWAKKLKKEAEDNSRAAGVKNDQRLQPISRYERAGTTEKKFKK</sequence>
<reference evidence="2" key="1">
    <citation type="submission" date="2023-06" db="EMBL/GenBank/DDBJ databases">
        <title>Genome-scale phylogeny and comparative genomics of the fungal order Sordariales.</title>
        <authorList>
            <consortium name="Lawrence Berkeley National Laboratory"/>
            <person name="Hensen N."/>
            <person name="Bonometti L."/>
            <person name="Westerberg I."/>
            <person name="Brannstrom I.O."/>
            <person name="Guillou S."/>
            <person name="Cros-Aarteil S."/>
            <person name="Calhoun S."/>
            <person name="Haridas S."/>
            <person name="Kuo A."/>
            <person name="Mondo S."/>
            <person name="Pangilinan J."/>
            <person name="Riley R."/>
            <person name="Labutti K."/>
            <person name="Andreopoulos B."/>
            <person name="Lipzen A."/>
            <person name="Chen C."/>
            <person name="Yanf M."/>
            <person name="Daum C."/>
            <person name="Ng V."/>
            <person name="Clum A."/>
            <person name="Steindorff A."/>
            <person name="Ohm R."/>
            <person name="Martin F."/>
            <person name="Silar P."/>
            <person name="Natvig D."/>
            <person name="Lalanne C."/>
            <person name="Gautier V."/>
            <person name="Ament-Velasquez S.L."/>
            <person name="Kruys A."/>
            <person name="Hutchinson M.I."/>
            <person name="Powell A.J."/>
            <person name="Barry K."/>
            <person name="Miller A.N."/>
            <person name="Grigoriev I.V."/>
            <person name="Debuchy R."/>
            <person name="Gladieux P."/>
            <person name="Thoren M.H."/>
            <person name="Johannesson H."/>
        </authorList>
    </citation>
    <scope>NUCLEOTIDE SEQUENCE</scope>
    <source>
        <strain evidence="2">CBS 606.72</strain>
    </source>
</reference>
<feature type="region of interest" description="Disordered" evidence="1">
    <location>
        <begin position="1"/>
        <end position="26"/>
    </location>
</feature>